<dbReference type="Pfam" id="PF00799">
    <property type="entry name" value="Gemini_AL1"/>
    <property type="match status" value="1"/>
</dbReference>
<evidence type="ECO:0000256" key="2">
    <source>
        <dbReference type="ARBA" id="ARBA00006240"/>
    </source>
</evidence>
<evidence type="ECO:0000256" key="4">
    <source>
        <dbReference type="ARBA" id="ARBA00014531"/>
    </source>
</evidence>
<dbReference type="Pfam" id="PF08283">
    <property type="entry name" value="Gemini_AL1_M"/>
    <property type="match status" value="1"/>
</dbReference>
<feature type="domain" description="CRESS-DNA virus Rep endonuclease" evidence="20">
    <location>
        <begin position="12"/>
        <end position="125"/>
    </location>
</feature>
<keyword evidence="16" id="KW-0238">DNA-binding</keyword>
<dbReference type="GO" id="GO:0016779">
    <property type="term" value="F:nucleotidyltransferase activity"/>
    <property type="evidence" value="ECO:0007669"/>
    <property type="project" value="UniProtKB-KW"/>
</dbReference>
<keyword evidence="10" id="KW-0540">Nuclease</keyword>
<keyword evidence="11 18" id="KW-0479">Metal-binding</keyword>
<comment type="subunit">
    <text evidence="3">Homooligomer. Rep binds to repeated DNA motifs (iterons). Forms the O-complex, which is a Rep-DNA complex involved in the initiation of RCR. Part of the C- and V-complexes which are RepA-Rep-DNA complexes involved in the c-sense and v-sense transcription.</text>
</comment>
<dbReference type="InterPro" id="IPR001301">
    <property type="entry name" value="Gemini_AL1_CLV"/>
</dbReference>
<dbReference type="Gene3D" id="3.40.1310.20">
    <property type="match status" value="1"/>
</dbReference>
<keyword evidence="12" id="KW-0547">Nucleotide-binding</keyword>
<sequence>MAAIASSSTRFRVYSKYLFLTYPQCILEPQYALNSLRSLLQKYKPLYICSVRERHEDNSPHLHVLVQCEKRASITNPNALNLRMDLSPFTIYHPNIQPANNCNDVREYITKEVDSHEHTAEWGTFIHHTTSGRPDKDEAMRQIIESATSKEEFISMVRSRFPFEWSINLQRFQYTANYLFPDPIPQYTPEFPTESLICHETIQNWANTELFTVRRHRSLYICGPTRTGKTSWARSLGIHNYYNSQVDFTNYNADALYNIIDDIPIKYVPNWKCFLGAQKDFTVNPKYGKKKTIRGGIPCIVLVNPDEDWLKDMTPLQSDYLYANAEIHYMEDGETFINHSFTFGEGATASQ</sequence>
<evidence type="ECO:0000256" key="17">
    <source>
        <dbReference type="PIRSR" id="PIRSR601191-1"/>
    </source>
</evidence>
<dbReference type="InterPro" id="IPR049912">
    <property type="entry name" value="CRESS_DNA_REP"/>
</dbReference>
<name>A0A1L4AB07_9GEMI</name>
<evidence type="ECO:0000256" key="10">
    <source>
        <dbReference type="ARBA" id="ARBA00022722"/>
    </source>
</evidence>
<keyword evidence="7" id="KW-0808">Transferase</keyword>
<feature type="active site" description="For DNA cleavage activity" evidence="17">
    <location>
        <position position="108"/>
    </location>
</feature>
<dbReference type="SUPFAM" id="SSF55464">
    <property type="entry name" value="Origin of replication-binding domain, RBD-like"/>
    <property type="match status" value="1"/>
</dbReference>
<dbReference type="InterPro" id="IPR027417">
    <property type="entry name" value="P-loop_NTPase"/>
</dbReference>
<dbReference type="InterPro" id="IPR022692">
    <property type="entry name" value="Gemini_AL1_REP_central"/>
</dbReference>
<evidence type="ECO:0000256" key="19">
    <source>
        <dbReference type="RuleBase" id="RU361249"/>
    </source>
</evidence>
<feature type="binding site" evidence="18">
    <location>
        <position position="61"/>
    </location>
    <ligand>
        <name>a divalent metal cation</name>
        <dbReference type="ChEBI" id="CHEBI:60240"/>
    </ligand>
</feature>
<comment type="similarity">
    <text evidence="2 19">Belongs to the geminiviridae Rep protein family.</text>
</comment>
<evidence type="ECO:0000256" key="16">
    <source>
        <dbReference type="ARBA" id="ARBA00023125"/>
    </source>
</evidence>
<keyword evidence="14 19" id="KW-0378">Hydrolase</keyword>
<evidence type="ECO:0000256" key="5">
    <source>
        <dbReference type="ARBA" id="ARBA00022491"/>
    </source>
</evidence>
<keyword evidence="5" id="KW-0678">Repressor</keyword>
<keyword evidence="15" id="KW-0190">Covalent protein-DNA linkage</keyword>
<comment type="cofactor">
    <cofactor evidence="18">
        <name>Mg(2+)</name>
        <dbReference type="ChEBI" id="CHEBI:18420"/>
    </cofactor>
    <cofactor evidence="18">
        <name>Mn(2+)</name>
        <dbReference type="ChEBI" id="CHEBI:29035"/>
    </cofactor>
    <text evidence="18">Divalent metal cations, possibly Mg(2+) or Mn(2+).</text>
</comment>
<dbReference type="GO" id="GO:0000166">
    <property type="term" value="F:nucleotide binding"/>
    <property type="evidence" value="ECO:0007669"/>
    <property type="project" value="UniProtKB-KW"/>
</dbReference>
<comment type="subcellular location">
    <subcellularLocation>
        <location evidence="1 19">Host nucleus</location>
    </subcellularLocation>
</comment>
<proteinExistence type="inferred from homology"/>
<evidence type="ECO:0000256" key="18">
    <source>
        <dbReference type="PIRSR" id="PIRSR601191-2"/>
    </source>
</evidence>
<dbReference type="GO" id="GO:0006260">
    <property type="term" value="P:DNA replication"/>
    <property type="evidence" value="ECO:0007669"/>
    <property type="project" value="UniProtKB-KW"/>
</dbReference>
<organism evidence="21">
    <name type="scientific">Oat dwarf virus</name>
    <dbReference type="NCBI Taxonomy" id="497863"/>
    <lineage>
        <taxon>Viruses</taxon>
        <taxon>Monodnaviria</taxon>
        <taxon>Shotokuvirae</taxon>
        <taxon>Cressdnaviricota</taxon>
        <taxon>Repensiviricetes</taxon>
        <taxon>Geplafuvirales</taxon>
        <taxon>Geminiviridae</taxon>
        <taxon>Mastrevirus</taxon>
        <taxon>Mastrevirus avenae</taxon>
    </lineage>
</organism>
<keyword evidence="8" id="KW-0548">Nucleotidyltransferase</keyword>
<protein>
    <recommendedName>
        <fullName evidence="4 19">Replication-associated protein</fullName>
        <shortName evidence="19">Rep</shortName>
        <ecNumber evidence="19">3.1.21.-</ecNumber>
    </recommendedName>
</protein>
<evidence type="ECO:0000256" key="13">
    <source>
        <dbReference type="ARBA" id="ARBA00022759"/>
    </source>
</evidence>
<dbReference type="PRINTS" id="PR00227">
    <property type="entry name" value="GEMCOATAL1"/>
</dbReference>
<dbReference type="GO" id="GO:0042025">
    <property type="term" value="C:host cell nucleus"/>
    <property type="evidence" value="ECO:0007669"/>
    <property type="project" value="UniProtKB-SubCell"/>
</dbReference>
<evidence type="ECO:0000256" key="1">
    <source>
        <dbReference type="ARBA" id="ARBA00004147"/>
    </source>
</evidence>
<evidence type="ECO:0000256" key="12">
    <source>
        <dbReference type="ARBA" id="ARBA00022741"/>
    </source>
</evidence>
<evidence type="ECO:0000256" key="7">
    <source>
        <dbReference type="ARBA" id="ARBA00022679"/>
    </source>
</evidence>
<dbReference type="EC" id="3.1.21.-" evidence="19"/>
<dbReference type="PRINTS" id="PR00228">
    <property type="entry name" value="GEMCOATCLVL1"/>
</dbReference>
<keyword evidence="9" id="KW-0235">DNA replication</keyword>
<keyword evidence="13" id="KW-0255">Endonuclease</keyword>
<dbReference type="GO" id="GO:0005198">
    <property type="term" value="F:structural molecule activity"/>
    <property type="evidence" value="ECO:0007669"/>
    <property type="project" value="InterPro"/>
</dbReference>
<evidence type="ECO:0000256" key="8">
    <source>
        <dbReference type="ARBA" id="ARBA00022695"/>
    </source>
</evidence>
<dbReference type="Gene3D" id="3.40.50.300">
    <property type="entry name" value="P-loop containing nucleotide triphosphate hydrolases"/>
    <property type="match status" value="1"/>
</dbReference>
<dbReference type="GO" id="GO:0046872">
    <property type="term" value="F:metal ion binding"/>
    <property type="evidence" value="ECO:0007669"/>
    <property type="project" value="UniProtKB-KW"/>
</dbReference>
<feature type="binding site" evidence="18">
    <location>
        <position position="63"/>
    </location>
    <ligand>
        <name>a divalent metal cation</name>
        <dbReference type="ChEBI" id="CHEBI:60240"/>
    </ligand>
</feature>
<feature type="binding site" evidence="18">
    <location>
        <position position="112"/>
    </location>
    <ligand>
        <name>a divalent metal cation</name>
        <dbReference type="ChEBI" id="CHEBI:60240"/>
    </ligand>
</feature>
<evidence type="ECO:0000256" key="14">
    <source>
        <dbReference type="ARBA" id="ARBA00022801"/>
    </source>
</evidence>
<dbReference type="InterPro" id="IPR001191">
    <property type="entry name" value="Gemini_AL1_REP"/>
</dbReference>
<evidence type="ECO:0000313" key="21">
    <source>
        <dbReference type="EMBL" id="API65421.1"/>
    </source>
</evidence>
<evidence type="ECO:0000256" key="11">
    <source>
        <dbReference type="ARBA" id="ARBA00022723"/>
    </source>
</evidence>
<evidence type="ECO:0000259" key="20">
    <source>
        <dbReference type="PROSITE" id="PS52020"/>
    </source>
</evidence>
<reference evidence="21" key="1">
    <citation type="submission" date="2016-07" db="EMBL/GenBank/DDBJ databases">
        <title>Genomes of Beet curly top Iran virus, Oat dwarf virus, Turnip curly top virus and Wheat dwarf virus identified in leafhoppers.</title>
        <authorList>
            <person name="Heydarnejad J."/>
            <person name="Pouramini N."/>
            <person name="Kamali M."/>
            <person name="Massumi H."/>
            <person name="Farkas K."/>
            <person name="Kraberger S."/>
            <person name="Varsani A."/>
        </authorList>
    </citation>
    <scope>NUCLEOTIDE SEQUENCE</scope>
    <source>
        <strain evidence="21">ODV_IR_CZ7_2013</strain>
    </source>
</reference>
<dbReference type="SUPFAM" id="SSF52540">
    <property type="entry name" value="P-loop containing nucleoside triphosphate hydrolases"/>
    <property type="match status" value="1"/>
</dbReference>
<accession>A0A1L4AB07</accession>
<evidence type="ECO:0000256" key="3">
    <source>
        <dbReference type="ARBA" id="ARBA00011488"/>
    </source>
</evidence>
<evidence type="ECO:0000256" key="9">
    <source>
        <dbReference type="ARBA" id="ARBA00022705"/>
    </source>
</evidence>
<evidence type="ECO:0000256" key="6">
    <source>
        <dbReference type="ARBA" id="ARBA00022562"/>
    </source>
</evidence>
<dbReference type="GO" id="GO:0016888">
    <property type="term" value="F:DNA endonuclease activity, producing 5'-phosphomonoesters"/>
    <property type="evidence" value="ECO:0007669"/>
    <property type="project" value="InterPro"/>
</dbReference>
<feature type="binding site" evidence="18">
    <location>
        <position position="53"/>
    </location>
    <ligand>
        <name>a divalent metal cation</name>
        <dbReference type="ChEBI" id="CHEBI:60240"/>
    </ligand>
</feature>
<evidence type="ECO:0000256" key="15">
    <source>
        <dbReference type="ARBA" id="ARBA00023124"/>
    </source>
</evidence>
<keyword evidence="6 19" id="KW-1048">Host nucleus</keyword>
<dbReference type="EMBL" id="KX533459">
    <property type="protein sequence ID" value="API65421.1"/>
    <property type="molecule type" value="Genomic_DNA"/>
</dbReference>
<dbReference type="PROSITE" id="PS52020">
    <property type="entry name" value="CRESS_DNA_REP"/>
    <property type="match status" value="1"/>
</dbReference>
<dbReference type="GO" id="GO:0003677">
    <property type="term" value="F:DNA binding"/>
    <property type="evidence" value="ECO:0007669"/>
    <property type="project" value="UniProtKB-KW"/>
</dbReference>